<dbReference type="InterPro" id="IPR052350">
    <property type="entry name" value="Metallo-dep_Lactonases"/>
</dbReference>
<dbReference type="Pfam" id="PF04909">
    <property type="entry name" value="Amidohydro_2"/>
    <property type="match status" value="1"/>
</dbReference>
<dbReference type="InterPro" id="IPR006680">
    <property type="entry name" value="Amidohydro-rel"/>
</dbReference>
<sequence>MRVDAHHHLWDLSRREQPWMDAPWADPIRRTYRVDELAPRLDAHGIQATVVVQACSSYEETEELLALAGKSDRIAGVVGWADLTDARLAERLARLAAVPGGGHLAGIRHQVQDEPDPQWLRRPDVRHGLARIAEAGLVYDLLVTPRELPAAINAVRDLPELVFVLDHAAKPPIARGDRQPWAGLITELSGAPNVHCKLSGLVTEADWRSWTAEQILPYAQHVLDSFGPDRVMYGSDWPVCTLAASYDEVATLTERCLAGLSRRERAAVLGGTATRVYGLGRRASA</sequence>
<proteinExistence type="inferred from homology"/>
<organism evidence="3 4">
    <name type="scientific">Streptantibioticus ferralitis</name>
    <dbReference type="NCBI Taxonomy" id="236510"/>
    <lineage>
        <taxon>Bacteria</taxon>
        <taxon>Bacillati</taxon>
        <taxon>Actinomycetota</taxon>
        <taxon>Actinomycetes</taxon>
        <taxon>Kitasatosporales</taxon>
        <taxon>Streptomycetaceae</taxon>
        <taxon>Streptantibioticus</taxon>
    </lineage>
</organism>
<dbReference type="PANTHER" id="PTHR43569:SF2">
    <property type="entry name" value="AMIDOHYDROLASE-RELATED DOMAIN-CONTAINING PROTEIN"/>
    <property type="match status" value="1"/>
</dbReference>
<name>A0ABT5Z9A2_9ACTN</name>
<dbReference type="SUPFAM" id="SSF51556">
    <property type="entry name" value="Metallo-dependent hydrolases"/>
    <property type="match status" value="1"/>
</dbReference>
<accession>A0ABT5Z9A2</accession>
<gene>
    <name evidence="3" type="ORF">P2L57_29130</name>
</gene>
<dbReference type="Proteomes" id="UP001220022">
    <property type="component" value="Unassembled WGS sequence"/>
</dbReference>
<dbReference type="EMBL" id="JARHTQ010000024">
    <property type="protein sequence ID" value="MDF2259635.1"/>
    <property type="molecule type" value="Genomic_DNA"/>
</dbReference>
<evidence type="ECO:0000256" key="1">
    <source>
        <dbReference type="ARBA" id="ARBA00038310"/>
    </source>
</evidence>
<evidence type="ECO:0000259" key="2">
    <source>
        <dbReference type="Pfam" id="PF04909"/>
    </source>
</evidence>
<dbReference type="Gene3D" id="3.20.20.140">
    <property type="entry name" value="Metal-dependent hydrolases"/>
    <property type="match status" value="1"/>
</dbReference>
<comment type="similarity">
    <text evidence="1">Belongs to the metallo-dependent hydrolases superfamily.</text>
</comment>
<protein>
    <submittedName>
        <fullName evidence="3">Amidohydrolase family protein</fullName>
    </submittedName>
</protein>
<dbReference type="RefSeq" id="WP_275819418.1">
    <property type="nucleotide sequence ID" value="NZ_BAAANM010000013.1"/>
</dbReference>
<feature type="domain" description="Amidohydrolase-related" evidence="2">
    <location>
        <begin position="3"/>
        <end position="279"/>
    </location>
</feature>
<dbReference type="PANTHER" id="PTHR43569">
    <property type="entry name" value="AMIDOHYDROLASE"/>
    <property type="match status" value="1"/>
</dbReference>
<dbReference type="InterPro" id="IPR032466">
    <property type="entry name" value="Metal_Hydrolase"/>
</dbReference>
<reference evidence="3 4" key="1">
    <citation type="submission" date="2023-03" db="EMBL/GenBank/DDBJ databases">
        <title>Draft genome sequence of type strain Streptomyces ferralitis JCM 14344.</title>
        <authorList>
            <person name="Klaysubun C."/>
            <person name="Duangmal K."/>
        </authorList>
    </citation>
    <scope>NUCLEOTIDE SEQUENCE [LARGE SCALE GENOMIC DNA]</scope>
    <source>
        <strain evidence="3 4">JCM 14344</strain>
    </source>
</reference>
<keyword evidence="4" id="KW-1185">Reference proteome</keyword>
<evidence type="ECO:0000313" key="4">
    <source>
        <dbReference type="Proteomes" id="UP001220022"/>
    </source>
</evidence>
<comment type="caution">
    <text evidence="3">The sequence shown here is derived from an EMBL/GenBank/DDBJ whole genome shotgun (WGS) entry which is preliminary data.</text>
</comment>
<evidence type="ECO:0000313" key="3">
    <source>
        <dbReference type="EMBL" id="MDF2259635.1"/>
    </source>
</evidence>